<reference evidence="2 3" key="1">
    <citation type="submission" date="2015-02" db="EMBL/GenBank/DDBJ databases">
        <title>Nostoc linckia genome annotation.</title>
        <authorList>
            <person name="Zhou Z."/>
        </authorList>
    </citation>
    <scope>NUCLEOTIDE SEQUENCE [LARGE SCALE GENOMIC DNA]</scope>
    <source>
        <strain evidence="3">z8</strain>
    </source>
</reference>
<feature type="region of interest" description="Disordered" evidence="1">
    <location>
        <begin position="1"/>
        <end position="40"/>
    </location>
</feature>
<dbReference type="AlphaFoldDB" id="A0A9Q6EI78"/>
<proteinExistence type="predicted"/>
<feature type="compositionally biased region" description="Basic and acidic residues" evidence="1">
    <location>
        <begin position="8"/>
        <end position="23"/>
    </location>
</feature>
<evidence type="ECO:0000313" key="3">
    <source>
        <dbReference type="Proteomes" id="UP000222310"/>
    </source>
</evidence>
<gene>
    <name evidence="2" type="ORF">VF08_33495</name>
</gene>
<feature type="non-terminal residue" evidence="2">
    <location>
        <position position="1"/>
    </location>
</feature>
<evidence type="ECO:0000256" key="1">
    <source>
        <dbReference type="SAM" id="MobiDB-lite"/>
    </source>
</evidence>
<name>A0A9Q6EI78_NOSLI</name>
<sequence length="72" mass="7816">SQGKGKRAKGEGGRGKGKGEREKGKGKRAKGKGQRAKVLNTSFTPYPLTFSQTTREVHTAYPNRIESLALLD</sequence>
<evidence type="ECO:0000313" key="2">
    <source>
        <dbReference type="EMBL" id="PHJ94637.1"/>
    </source>
</evidence>
<comment type="caution">
    <text evidence="2">The sequence shown here is derived from an EMBL/GenBank/DDBJ whole genome shotgun (WGS) entry which is preliminary data.</text>
</comment>
<protein>
    <submittedName>
        <fullName evidence="2">Uncharacterized protein</fullName>
    </submittedName>
</protein>
<dbReference type="EMBL" id="LAHD01000160">
    <property type="protein sequence ID" value="PHJ94637.1"/>
    <property type="molecule type" value="Genomic_DNA"/>
</dbReference>
<dbReference type="Proteomes" id="UP000222310">
    <property type="component" value="Unassembled WGS sequence"/>
</dbReference>
<feature type="compositionally biased region" description="Basic residues" evidence="1">
    <location>
        <begin position="24"/>
        <end position="35"/>
    </location>
</feature>
<accession>A0A9Q6EI78</accession>
<organism evidence="2 3">
    <name type="scientific">Nostoc linckia z8</name>
    <dbReference type="NCBI Taxonomy" id="1628746"/>
    <lineage>
        <taxon>Bacteria</taxon>
        <taxon>Bacillati</taxon>
        <taxon>Cyanobacteriota</taxon>
        <taxon>Cyanophyceae</taxon>
        <taxon>Nostocales</taxon>
        <taxon>Nostocaceae</taxon>
        <taxon>Nostoc</taxon>
    </lineage>
</organism>